<dbReference type="InterPro" id="IPR050005">
    <property type="entry name" value="DenD"/>
</dbReference>
<evidence type="ECO:0000313" key="4">
    <source>
        <dbReference type="EMBL" id="KAF4463170.1"/>
    </source>
</evidence>
<sequence>MAKDAENILITGGGGFIGQELITTLLANSSPNDQFTLTDIIPPPVPASASKDAHRIKSIKADLTDPSAVTDLLSNRYSHVYLLHGLMSGGAEANLDLGLKVNFDSVRNILDELRKRHPGTVVVFTSSCAIYGQTDIVREFETLPQPKSSYGIEKIMIELLLNDFSRRGLLNGRIVRLPTVVVRPGAPSAAASSFASGIVRESLKGIQNVLPVSRDLELWVCSPTTVVKNLVKVKDIPAEQFGDSRIVNFPGITVSVQQILDALKQVGGDEALSKIEEKRDPAIDAIVSSWPARFDVSRALGMGLHADQGILETVKAFKGTLDK</sequence>
<keyword evidence="2" id="KW-0119">Carbohydrate metabolism</keyword>
<dbReference type="AlphaFoldDB" id="A0A8H4P8H2"/>
<dbReference type="SUPFAM" id="SSF51735">
    <property type="entry name" value="NAD(P)-binding Rossmann-fold domains"/>
    <property type="match status" value="1"/>
</dbReference>
<name>A0A8H4P8H2_9HYPO</name>
<comment type="caution">
    <text evidence="4">The sequence shown here is derived from an EMBL/GenBank/DDBJ whole genome shotgun (WGS) entry which is preliminary data.</text>
</comment>
<dbReference type="OrthoDB" id="16464at2759"/>
<feature type="domain" description="NAD-dependent epimerase/dehydratase" evidence="3">
    <location>
        <begin position="8"/>
        <end position="205"/>
    </location>
</feature>
<proteinExistence type="predicted"/>
<evidence type="ECO:0000256" key="1">
    <source>
        <dbReference type="ARBA" id="ARBA00022857"/>
    </source>
</evidence>
<dbReference type="Pfam" id="PF01370">
    <property type="entry name" value="Epimerase"/>
    <property type="match status" value="1"/>
</dbReference>
<dbReference type="Proteomes" id="UP000554235">
    <property type="component" value="Unassembled WGS sequence"/>
</dbReference>
<reference evidence="4 5" key="1">
    <citation type="submission" date="2020-01" db="EMBL/GenBank/DDBJ databases">
        <title>Identification and distribution of gene clusters putatively required for synthesis of sphingolipid metabolism inhibitors in phylogenetically diverse species of the filamentous fungus Fusarium.</title>
        <authorList>
            <person name="Kim H.-S."/>
            <person name="Busman M."/>
            <person name="Brown D.W."/>
            <person name="Divon H."/>
            <person name="Uhlig S."/>
            <person name="Proctor R.H."/>
        </authorList>
    </citation>
    <scope>NUCLEOTIDE SEQUENCE [LARGE SCALE GENOMIC DNA]</scope>
    <source>
        <strain evidence="4 5">NRRL 20459</strain>
    </source>
</reference>
<dbReference type="EMBL" id="JAADYS010001412">
    <property type="protein sequence ID" value="KAF4463170.1"/>
    <property type="molecule type" value="Genomic_DNA"/>
</dbReference>
<evidence type="ECO:0000256" key="2">
    <source>
        <dbReference type="ARBA" id="ARBA00023277"/>
    </source>
</evidence>
<keyword evidence="1" id="KW-0521">NADP</keyword>
<dbReference type="Gene3D" id="3.90.25.10">
    <property type="entry name" value="UDP-galactose 4-epimerase, domain 1"/>
    <property type="match status" value="1"/>
</dbReference>
<dbReference type="InterPro" id="IPR036291">
    <property type="entry name" value="NAD(P)-bd_dom_sf"/>
</dbReference>
<dbReference type="NCBIfam" id="NF043036">
    <property type="entry name" value="ErythonDh"/>
    <property type="match status" value="1"/>
</dbReference>
<organism evidence="4 5">
    <name type="scientific">Fusarium albosuccineum</name>
    <dbReference type="NCBI Taxonomy" id="1237068"/>
    <lineage>
        <taxon>Eukaryota</taxon>
        <taxon>Fungi</taxon>
        <taxon>Dikarya</taxon>
        <taxon>Ascomycota</taxon>
        <taxon>Pezizomycotina</taxon>
        <taxon>Sordariomycetes</taxon>
        <taxon>Hypocreomycetidae</taxon>
        <taxon>Hypocreales</taxon>
        <taxon>Nectriaceae</taxon>
        <taxon>Fusarium</taxon>
        <taxon>Fusarium decemcellulare species complex</taxon>
    </lineage>
</organism>
<protein>
    <submittedName>
        <fullName evidence="4">Nucleoside-diphosphate-sugar epimerase</fullName>
    </submittedName>
</protein>
<dbReference type="PANTHER" id="PTHR43103">
    <property type="entry name" value="NUCLEOSIDE-DIPHOSPHATE-SUGAR EPIMERASE"/>
    <property type="match status" value="1"/>
</dbReference>
<dbReference type="GO" id="GO:0016491">
    <property type="term" value="F:oxidoreductase activity"/>
    <property type="evidence" value="ECO:0007669"/>
    <property type="project" value="InterPro"/>
</dbReference>
<gene>
    <name evidence="4" type="ORF">FALBO_10010</name>
</gene>
<keyword evidence="5" id="KW-1185">Reference proteome</keyword>
<evidence type="ECO:0000313" key="5">
    <source>
        <dbReference type="Proteomes" id="UP000554235"/>
    </source>
</evidence>
<dbReference type="Gene3D" id="3.40.50.720">
    <property type="entry name" value="NAD(P)-binding Rossmann-like Domain"/>
    <property type="match status" value="1"/>
</dbReference>
<accession>A0A8H4P8H2</accession>
<dbReference type="PANTHER" id="PTHR43103:SF3">
    <property type="entry name" value="ADP-L-GLYCERO-D-MANNO-HEPTOSE-6-EPIMERASE"/>
    <property type="match status" value="1"/>
</dbReference>
<dbReference type="InterPro" id="IPR001509">
    <property type="entry name" value="Epimerase_deHydtase"/>
</dbReference>
<evidence type="ECO:0000259" key="3">
    <source>
        <dbReference type="Pfam" id="PF01370"/>
    </source>
</evidence>